<name>A0A1H5XA81_NITMU</name>
<dbReference type="EMBL" id="FNVK01000028">
    <property type="protein sequence ID" value="SEG08247.1"/>
    <property type="molecule type" value="Genomic_DNA"/>
</dbReference>
<protein>
    <submittedName>
        <fullName evidence="1">Uncharacterized protein</fullName>
    </submittedName>
</protein>
<sequence>MRLQLTPICRPKLRSTSLLWAWVFISHSCIAYTFPLIPLAASNPALVKKEESRPPVFFSLSSITFGAHLAA</sequence>
<dbReference type="AlphaFoldDB" id="A0A1H5XA81"/>
<dbReference type="Proteomes" id="UP000236751">
    <property type="component" value="Unassembled WGS sequence"/>
</dbReference>
<gene>
    <name evidence="1" type="ORF">SAMN05216403_1288</name>
</gene>
<proteinExistence type="predicted"/>
<reference evidence="1 2" key="1">
    <citation type="submission" date="2016-10" db="EMBL/GenBank/DDBJ databases">
        <authorList>
            <person name="de Groot N.N."/>
        </authorList>
    </citation>
    <scope>NUCLEOTIDE SEQUENCE [LARGE SCALE GENOMIC DNA]</scope>
    <source>
        <strain evidence="1 2">Nl13</strain>
    </source>
</reference>
<organism evidence="1 2">
    <name type="scientific">Nitrosospira multiformis (strain ATCC 25196 / NCIMB 11849 / C 71)</name>
    <dbReference type="NCBI Taxonomy" id="323848"/>
    <lineage>
        <taxon>Bacteria</taxon>
        <taxon>Pseudomonadati</taxon>
        <taxon>Pseudomonadota</taxon>
        <taxon>Betaproteobacteria</taxon>
        <taxon>Nitrosomonadales</taxon>
        <taxon>Nitrosomonadaceae</taxon>
        <taxon>Nitrosospira</taxon>
    </lineage>
</organism>
<evidence type="ECO:0000313" key="1">
    <source>
        <dbReference type="EMBL" id="SEG08247.1"/>
    </source>
</evidence>
<evidence type="ECO:0000313" key="2">
    <source>
        <dbReference type="Proteomes" id="UP000236751"/>
    </source>
</evidence>
<accession>A0A1H5XA81</accession>